<gene>
    <name evidence="3" type="ORF">ABW286_15475</name>
</gene>
<name>A0ABV3N476_9GAMM</name>
<keyword evidence="1" id="KW-0238">DNA-binding</keyword>
<dbReference type="InterPro" id="IPR016032">
    <property type="entry name" value="Sig_transdc_resp-reg_C-effctor"/>
</dbReference>
<dbReference type="RefSeq" id="WP_367168028.1">
    <property type="nucleotide sequence ID" value="NZ_JBFKZN010000007.1"/>
</dbReference>
<proteinExistence type="predicted"/>
<dbReference type="InterPro" id="IPR000792">
    <property type="entry name" value="Tscrpt_reg_LuxR_C"/>
</dbReference>
<dbReference type="Proteomes" id="UP001554567">
    <property type="component" value="Unassembled WGS sequence"/>
</dbReference>
<dbReference type="PRINTS" id="PR00038">
    <property type="entry name" value="HTHLUXR"/>
</dbReference>
<evidence type="ECO:0000259" key="2">
    <source>
        <dbReference type="PROSITE" id="PS50043"/>
    </source>
</evidence>
<dbReference type="EMBL" id="JBFKZN010000007">
    <property type="protein sequence ID" value="MEW5290567.1"/>
    <property type="molecule type" value="Genomic_DNA"/>
</dbReference>
<dbReference type="CDD" id="cd06170">
    <property type="entry name" value="LuxR_C_like"/>
    <property type="match status" value="1"/>
</dbReference>
<dbReference type="SUPFAM" id="SSF46894">
    <property type="entry name" value="C-terminal effector domain of the bipartite response regulators"/>
    <property type="match status" value="1"/>
</dbReference>
<dbReference type="InterPro" id="IPR036388">
    <property type="entry name" value="WH-like_DNA-bd_sf"/>
</dbReference>
<comment type="caution">
    <text evidence="3">The sequence shown here is derived from an EMBL/GenBank/DDBJ whole genome shotgun (WGS) entry which is preliminary data.</text>
</comment>
<dbReference type="PROSITE" id="PS50043">
    <property type="entry name" value="HTH_LUXR_2"/>
    <property type="match status" value="1"/>
</dbReference>
<feature type="domain" description="HTH luxR-type" evidence="2">
    <location>
        <begin position="135"/>
        <end position="200"/>
    </location>
</feature>
<dbReference type="PROSITE" id="PS00622">
    <property type="entry name" value="HTH_LUXR_1"/>
    <property type="match status" value="1"/>
</dbReference>
<keyword evidence="4" id="KW-1185">Reference proteome</keyword>
<protein>
    <submittedName>
        <fullName evidence="3">Helix-turn-helix transcriptional regulator</fullName>
    </submittedName>
</protein>
<dbReference type="Gene3D" id="1.10.10.10">
    <property type="entry name" value="Winged helix-like DNA-binding domain superfamily/Winged helix DNA-binding domain"/>
    <property type="match status" value="1"/>
</dbReference>
<evidence type="ECO:0000256" key="1">
    <source>
        <dbReference type="ARBA" id="ARBA00023125"/>
    </source>
</evidence>
<accession>A0ABV3N476</accession>
<evidence type="ECO:0000313" key="3">
    <source>
        <dbReference type="EMBL" id="MEW5290567.1"/>
    </source>
</evidence>
<dbReference type="SMART" id="SM00421">
    <property type="entry name" value="HTH_LUXR"/>
    <property type="match status" value="1"/>
</dbReference>
<sequence>MVMSDANDARCKSIVRISLHSDNFYYTFGLGHLIKEFNARWNNSAFCFLIDETVEEVGNVANVVIRDSMVSIRLRNGCNSWKKNNNSEWQATIHIPFTCRRHNVSEVMEKIKKILLIASMDYPAFISPENHKSIGLKKIKQLSLTECKILLLVGKGYNVGYISRILNRSEKTISNHCRNSIRKLGMLNRVEFYKYATFIAHCANKERSIVCL</sequence>
<organism evidence="3 4">
    <name type="scientific">Erwinia papayae</name>
    <dbReference type="NCBI Taxonomy" id="206499"/>
    <lineage>
        <taxon>Bacteria</taxon>
        <taxon>Pseudomonadati</taxon>
        <taxon>Pseudomonadota</taxon>
        <taxon>Gammaproteobacteria</taxon>
        <taxon>Enterobacterales</taxon>
        <taxon>Erwiniaceae</taxon>
        <taxon>Erwinia</taxon>
    </lineage>
</organism>
<dbReference type="Pfam" id="PF00196">
    <property type="entry name" value="GerE"/>
    <property type="match status" value="1"/>
</dbReference>
<evidence type="ECO:0000313" key="4">
    <source>
        <dbReference type="Proteomes" id="UP001554567"/>
    </source>
</evidence>
<reference evidence="3 4" key="1">
    <citation type="submission" date="2024-07" db="EMBL/GenBank/DDBJ databases">
        <authorList>
            <person name="Dulla G.F.J."/>
            <person name="Delorm J.G."/>
        </authorList>
    </citation>
    <scope>NUCLEOTIDE SEQUENCE [LARGE SCALE GENOMIC DNA]</scope>
    <source>
        <strain evidence="3 4">JGD 233</strain>
    </source>
</reference>